<keyword evidence="2" id="KW-1185">Reference proteome</keyword>
<gene>
    <name evidence="1" type="ORF">BLX24_19315</name>
</gene>
<protein>
    <submittedName>
        <fullName evidence="1">Uncharacterized protein</fullName>
    </submittedName>
</protein>
<evidence type="ECO:0000313" key="1">
    <source>
        <dbReference type="EMBL" id="OIN57627.1"/>
    </source>
</evidence>
<dbReference type="RefSeq" id="WP_071504834.1">
    <property type="nucleotide sequence ID" value="NZ_MORL01000011.1"/>
</dbReference>
<accession>A0A1S2VFU6</accession>
<dbReference type="Proteomes" id="UP000181790">
    <property type="component" value="Unassembled WGS sequence"/>
</dbReference>
<dbReference type="AlphaFoldDB" id="A0A1S2VFU6"/>
<name>A0A1S2VFU6_9BACT</name>
<evidence type="ECO:0000313" key="2">
    <source>
        <dbReference type="Proteomes" id="UP000181790"/>
    </source>
</evidence>
<organism evidence="1 2">
    <name type="scientific">Arsenicibacter rosenii</name>
    <dbReference type="NCBI Taxonomy" id="1750698"/>
    <lineage>
        <taxon>Bacteria</taxon>
        <taxon>Pseudomonadati</taxon>
        <taxon>Bacteroidota</taxon>
        <taxon>Cytophagia</taxon>
        <taxon>Cytophagales</taxon>
        <taxon>Spirosomataceae</taxon>
        <taxon>Arsenicibacter</taxon>
    </lineage>
</organism>
<reference evidence="1 2" key="1">
    <citation type="submission" date="2016-10" db="EMBL/GenBank/DDBJ databases">
        <title>Arsenicibacter rosenii gen. nov., sp. nov., an efficient arsenic-methylating bacterium isolated from an arsenic-contaminated paddy soil.</title>
        <authorList>
            <person name="Huang K."/>
        </authorList>
    </citation>
    <scope>NUCLEOTIDE SEQUENCE [LARGE SCALE GENOMIC DNA]</scope>
    <source>
        <strain evidence="1 2">SM-1</strain>
    </source>
</reference>
<dbReference type="EMBL" id="MORL01000011">
    <property type="protein sequence ID" value="OIN57627.1"/>
    <property type="molecule type" value="Genomic_DNA"/>
</dbReference>
<comment type="caution">
    <text evidence="1">The sequence shown here is derived from an EMBL/GenBank/DDBJ whole genome shotgun (WGS) entry which is preliminary data.</text>
</comment>
<sequence>MQQQRITLPDDPTLVGIRQDLVCEGFAVSFTESRIIPVLFLEQFFRTQTEVPAEDGSTTIVYGEWQPYKRFYPSGRVSIPTESNNIKRVDPATFELVESGGIGEVDAIWSQFGGPISVLLGTLMNRMIQRGNLNDLSQL</sequence>
<proteinExistence type="predicted"/>